<name>A0A8K0LBB9_9PEZI</name>
<keyword evidence="2" id="KW-1185">Reference proteome</keyword>
<dbReference type="OrthoDB" id="185373at2759"/>
<sequence>MPSQLTRAVFRRLIAEQHLSFSGCIASTSRPRRRPEVLHGASVLLRPQTRSFLGLPVFNKRRNAVTEPRLDPGIDKLEEHAKRLRLRARLNPPDEIRLAIVKYIQYKSTLNTPIEDQHVRLLREAYKYVRTIEGYQLDRVGLERLLAALGRSNISWLGGTPDEPSKGRFAVLLLADLLGRFDEQQSKASEAVEHCIFALTRSGRSLRARDIIFGRSLRVQADDEASYVGSSCDLPKFDASKCLLLVLQGLSLEHQDEALQETLDLAARHGHALEEVPLHCSVLCRHYLSRKNTAEAQRWYDHFRHALQSDMELKPRSLAIFYRDLFYHCIGTGDREWGQVLASDALETFPAPRGNHFVLMWAAGIGKGIEEIGRMIDVMEESSEFRCDINTINKLMEVALWQKDAYKAERIFNMGASRGYQANAATYIMQMDYRCSVGDVDGALTAYSNMQSRTHPHGGEEVAAVNKLVRAMCGTRVHDFDSIMNVAADLTDTGARFEAETVSTLAVLHLSRAEMDDVEDLLNTHAFQYSSAERQGILEALIDFCLQPEHSSEVVWATYELLKKTFDDMNRDQRTRLMNEFMRRGHGHLAVTIFEHMRLHTREDTLPIFDTYIQCLRGISTLKDDESFNALYNLLKLDTSIEPDTALHNALMEACIACGESPQALSFWARITASNEGPDILSIKLAMRACQDCPGGDERAMEIHRRLEAAGMEMRPAYYAWVLAALAAHGRIQQAVDMMEQIWERKGVAPNKDMLGSLLNVVSSREAQEQVLAWAKQRVPDAYERMERQSLGDDVLGRRKYDRVQISGDDHIKEIS</sequence>
<gene>
    <name evidence="1" type="ORF">KVT40_002988</name>
</gene>
<dbReference type="EMBL" id="JAESVG020000003">
    <property type="protein sequence ID" value="KAG8629123.1"/>
    <property type="molecule type" value="Genomic_DNA"/>
</dbReference>
<evidence type="ECO:0000313" key="2">
    <source>
        <dbReference type="Proteomes" id="UP000809789"/>
    </source>
</evidence>
<comment type="caution">
    <text evidence="1">The sequence shown here is derived from an EMBL/GenBank/DDBJ whole genome shotgun (WGS) entry which is preliminary data.</text>
</comment>
<dbReference type="PANTHER" id="PTHR47939:SF1">
    <property type="entry name" value="OS04G0684500 PROTEIN"/>
    <property type="match status" value="1"/>
</dbReference>
<evidence type="ECO:0000313" key="1">
    <source>
        <dbReference type="EMBL" id="KAG8629123.1"/>
    </source>
</evidence>
<accession>A0A8K0LBB9</accession>
<organism evidence="1 2">
    <name type="scientific">Elsinoe batatas</name>
    <dbReference type="NCBI Taxonomy" id="2601811"/>
    <lineage>
        <taxon>Eukaryota</taxon>
        <taxon>Fungi</taxon>
        <taxon>Dikarya</taxon>
        <taxon>Ascomycota</taxon>
        <taxon>Pezizomycotina</taxon>
        <taxon>Dothideomycetes</taxon>
        <taxon>Dothideomycetidae</taxon>
        <taxon>Myriangiales</taxon>
        <taxon>Elsinoaceae</taxon>
        <taxon>Elsinoe</taxon>
    </lineage>
</organism>
<dbReference type="InterPro" id="IPR011990">
    <property type="entry name" value="TPR-like_helical_dom_sf"/>
</dbReference>
<dbReference type="InterPro" id="IPR050667">
    <property type="entry name" value="PPR-containing_protein"/>
</dbReference>
<dbReference type="PANTHER" id="PTHR47939">
    <property type="entry name" value="MEMBRANE-ASSOCIATED SALT-INDUCIBLE PROTEIN-LIKE"/>
    <property type="match status" value="1"/>
</dbReference>
<proteinExistence type="predicted"/>
<dbReference type="Proteomes" id="UP000809789">
    <property type="component" value="Unassembled WGS sequence"/>
</dbReference>
<reference evidence="1" key="1">
    <citation type="submission" date="2021-07" db="EMBL/GenBank/DDBJ databases">
        <title>Elsinoe batatas strain:CRI-CJ2 Genome sequencing and assembly.</title>
        <authorList>
            <person name="Huang L."/>
        </authorList>
    </citation>
    <scope>NUCLEOTIDE SEQUENCE</scope>
    <source>
        <strain evidence="1">CRI-CJ2</strain>
    </source>
</reference>
<dbReference type="Gene3D" id="1.25.40.10">
    <property type="entry name" value="Tetratricopeptide repeat domain"/>
    <property type="match status" value="2"/>
</dbReference>
<evidence type="ECO:0008006" key="3">
    <source>
        <dbReference type="Google" id="ProtNLM"/>
    </source>
</evidence>
<dbReference type="AlphaFoldDB" id="A0A8K0LBB9"/>
<protein>
    <recommendedName>
        <fullName evidence="3">Pentatricopeptide repeat-containing protein</fullName>
    </recommendedName>
</protein>